<name>A0A3Q7H387_SOLLC</name>
<keyword evidence="2" id="KW-1185">Reference proteome</keyword>
<reference evidence="1" key="1">
    <citation type="journal article" date="2012" name="Nature">
        <title>The tomato genome sequence provides insights into fleshy fruit evolution.</title>
        <authorList>
            <consortium name="Tomato Genome Consortium"/>
        </authorList>
    </citation>
    <scope>NUCLEOTIDE SEQUENCE [LARGE SCALE GENOMIC DNA]</scope>
    <source>
        <strain evidence="1">cv. Heinz 1706</strain>
    </source>
</reference>
<dbReference type="EnsemblPlants" id="Solyc07g006550.2.1">
    <property type="protein sequence ID" value="Solyc07g006550.2.1.1"/>
    <property type="gene ID" value="Solyc07g006550.2"/>
</dbReference>
<dbReference type="Gramene" id="Solyc07g006550.2.1">
    <property type="protein sequence ID" value="Solyc07g006550.2.1.1"/>
    <property type="gene ID" value="Solyc07g006550.2"/>
</dbReference>
<dbReference type="InParanoid" id="A0A3Q7H387"/>
<evidence type="ECO:0000313" key="2">
    <source>
        <dbReference type="Proteomes" id="UP000004994"/>
    </source>
</evidence>
<organism evidence="1">
    <name type="scientific">Solanum lycopersicum</name>
    <name type="common">Tomato</name>
    <name type="synonym">Lycopersicon esculentum</name>
    <dbReference type="NCBI Taxonomy" id="4081"/>
    <lineage>
        <taxon>Eukaryota</taxon>
        <taxon>Viridiplantae</taxon>
        <taxon>Streptophyta</taxon>
        <taxon>Embryophyta</taxon>
        <taxon>Tracheophyta</taxon>
        <taxon>Spermatophyta</taxon>
        <taxon>Magnoliopsida</taxon>
        <taxon>eudicotyledons</taxon>
        <taxon>Gunneridae</taxon>
        <taxon>Pentapetalae</taxon>
        <taxon>asterids</taxon>
        <taxon>lamiids</taxon>
        <taxon>Solanales</taxon>
        <taxon>Solanaceae</taxon>
        <taxon>Solanoideae</taxon>
        <taxon>Solaneae</taxon>
        <taxon>Solanum</taxon>
        <taxon>Solanum subgen. Lycopersicon</taxon>
    </lineage>
</organism>
<protein>
    <submittedName>
        <fullName evidence="1">Uncharacterized protein</fullName>
    </submittedName>
</protein>
<accession>A0A3Q7H387</accession>
<evidence type="ECO:0000313" key="1">
    <source>
        <dbReference type="EnsemblPlants" id="Solyc07g006550.2.1.1"/>
    </source>
</evidence>
<dbReference type="Proteomes" id="UP000004994">
    <property type="component" value="Chromosome 7"/>
</dbReference>
<reference evidence="1" key="2">
    <citation type="submission" date="2019-01" db="UniProtKB">
        <authorList>
            <consortium name="EnsemblPlants"/>
        </authorList>
    </citation>
    <scope>IDENTIFICATION</scope>
    <source>
        <strain evidence="1">cv. Heinz 1706</strain>
    </source>
</reference>
<sequence length="89" mass="10411">MTWLIQNNILLRLYKSWFYEVPFVDHKPHYNVYLSCVPIDSYNNTHVYLSEFAWCTELEGVQYISCPSKPNPTSCPNEALIILPLADIE</sequence>
<proteinExistence type="predicted"/>
<dbReference type="AlphaFoldDB" id="A0A3Q7H387"/>